<dbReference type="RefSeq" id="WP_348955843.1">
    <property type="nucleotide sequence ID" value="NZ_JBDZYD010000016.1"/>
</dbReference>
<dbReference type="InterPro" id="IPR005475">
    <property type="entry name" value="Transketolase-like_Pyr-bd"/>
</dbReference>
<name>A0ABV0LR24_9PSEU</name>
<dbReference type="EMBL" id="JBDZYD010000016">
    <property type="protein sequence ID" value="MEQ0564766.1"/>
    <property type="molecule type" value="Genomic_DNA"/>
</dbReference>
<dbReference type="CDD" id="cd07033">
    <property type="entry name" value="TPP_PYR_DXS_TK_like"/>
    <property type="match status" value="1"/>
</dbReference>
<dbReference type="Pfam" id="PF02779">
    <property type="entry name" value="Transket_pyr"/>
    <property type="match status" value="1"/>
</dbReference>
<dbReference type="Proteomes" id="UP001440984">
    <property type="component" value="Unassembled WGS sequence"/>
</dbReference>
<sequence>MSPMRETFLETAEQIVDADPDVAIVLADISAAQLAGAARRHPDRVINVGIREQLLVSTGAGLALAGLRPIVHTFPSFLVERAFEQVKLDFSHQEAGGVLVSWGASYDMSTAGRTHQSPGDVALIDSLPGWTVHVPGHPEEARRLLLESVPGDGRVYLRLSAQENAAAHLGVGFTRLRHGTRGVVVAVGPVLDRVLRATAGLDVTVLYASTIRPFDAAGLRSAVSAATADVVLVEPYLAGTSAHQVAEALADVPHRLRSLGVRRDAEVRSYGSIADHDLAHGLDAGSLRLSIRQFLGE</sequence>
<evidence type="ECO:0000313" key="2">
    <source>
        <dbReference type="EMBL" id="MEQ0564766.1"/>
    </source>
</evidence>
<dbReference type="PANTHER" id="PTHR43825">
    <property type="entry name" value="PYRUVATE DEHYDROGENASE E1 COMPONENT"/>
    <property type="match status" value="1"/>
</dbReference>
<dbReference type="PANTHER" id="PTHR43825:SF1">
    <property type="entry name" value="TRANSKETOLASE-LIKE PYRIMIDINE-BINDING DOMAIN-CONTAINING PROTEIN"/>
    <property type="match status" value="1"/>
</dbReference>
<keyword evidence="3" id="KW-1185">Reference proteome</keyword>
<evidence type="ECO:0000259" key="1">
    <source>
        <dbReference type="SMART" id="SM00861"/>
    </source>
</evidence>
<dbReference type="SMART" id="SM00861">
    <property type="entry name" value="Transket_pyr"/>
    <property type="match status" value="1"/>
</dbReference>
<dbReference type="Gene3D" id="3.40.50.970">
    <property type="match status" value="1"/>
</dbReference>
<proteinExistence type="predicted"/>
<reference evidence="2 3" key="1">
    <citation type="submission" date="2024-05" db="EMBL/GenBank/DDBJ databases">
        <authorList>
            <person name="Zhao H."/>
            <person name="Xu Y."/>
            <person name="Lin S."/>
            <person name="Spain J.C."/>
            <person name="Zhou N.-Y."/>
        </authorList>
    </citation>
    <scope>NUCLEOTIDE SEQUENCE [LARGE SCALE GENOMIC DNA]</scope>
    <source>
        <strain evidence="2 3">NEAU-NG30</strain>
    </source>
</reference>
<evidence type="ECO:0000313" key="3">
    <source>
        <dbReference type="Proteomes" id="UP001440984"/>
    </source>
</evidence>
<protein>
    <submittedName>
        <fullName evidence="2">Transketolase</fullName>
    </submittedName>
</protein>
<gene>
    <name evidence="2" type="ORF">ABJI51_37300</name>
</gene>
<dbReference type="InterPro" id="IPR009014">
    <property type="entry name" value="Transketo_C/PFOR_II"/>
</dbReference>
<dbReference type="SUPFAM" id="SSF52922">
    <property type="entry name" value="TK C-terminal domain-like"/>
    <property type="match status" value="1"/>
</dbReference>
<dbReference type="SUPFAM" id="SSF52518">
    <property type="entry name" value="Thiamin diphosphate-binding fold (THDP-binding)"/>
    <property type="match status" value="1"/>
</dbReference>
<dbReference type="InterPro" id="IPR029061">
    <property type="entry name" value="THDP-binding"/>
</dbReference>
<organism evidence="2 3">
    <name type="scientific">Amycolatopsis melonis</name>
    <dbReference type="NCBI Taxonomy" id="3156488"/>
    <lineage>
        <taxon>Bacteria</taxon>
        <taxon>Bacillati</taxon>
        <taxon>Actinomycetota</taxon>
        <taxon>Actinomycetes</taxon>
        <taxon>Pseudonocardiales</taxon>
        <taxon>Pseudonocardiaceae</taxon>
        <taxon>Amycolatopsis</taxon>
    </lineage>
</organism>
<dbReference type="Gene3D" id="3.40.50.920">
    <property type="match status" value="1"/>
</dbReference>
<comment type="caution">
    <text evidence="2">The sequence shown here is derived from an EMBL/GenBank/DDBJ whole genome shotgun (WGS) entry which is preliminary data.</text>
</comment>
<feature type="domain" description="Transketolase-like pyrimidine-binding" evidence="1">
    <location>
        <begin position="2"/>
        <end position="167"/>
    </location>
</feature>
<accession>A0ABV0LR24</accession>
<dbReference type="InterPro" id="IPR051157">
    <property type="entry name" value="PDH/Transketolase"/>
</dbReference>